<proteinExistence type="predicted"/>
<feature type="transmembrane region" description="Helical" evidence="2">
    <location>
        <begin position="328"/>
        <end position="346"/>
    </location>
</feature>
<dbReference type="PANTHER" id="PTHR23520:SF5">
    <property type="entry name" value="TRANSPORTER, PUTATIVE (AFU_ORTHOLOGUE AFUA_3G04000)-RELATED"/>
    <property type="match status" value="1"/>
</dbReference>
<feature type="transmembrane region" description="Helical" evidence="2">
    <location>
        <begin position="98"/>
        <end position="121"/>
    </location>
</feature>
<evidence type="ECO:0000256" key="2">
    <source>
        <dbReference type="SAM" id="Phobius"/>
    </source>
</evidence>
<dbReference type="InterPro" id="IPR011701">
    <property type="entry name" value="MFS"/>
</dbReference>
<keyword evidence="2" id="KW-0812">Transmembrane</keyword>
<feature type="transmembrane region" description="Helical" evidence="2">
    <location>
        <begin position="241"/>
        <end position="263"/>
    </location>
</feature>
<dbReference type="CDD" id="cd06174">
    <property type="entry name" value="MFS"/>
    <property type="match status" value="1"/>
</dbReference>
<keyword evidence="2" id="KW-1133">Transmembrane helix</keyword>
<name>A0ABT1NJ27_9FIRM</name>
<dbReference type="InterPro" id="IPR036259">
    <property type="entry name" value="MFS_trans_sf"/>
</dbReference>
<feature type="transmembrane region" description="Helical" evidence="2">
    <location>
        <begin position="305"/>
        <end position="322"/>
    </location>
</feature>
<evidence type="ECO:0000256" key="1">
    <source>
        <dbReference type="ARBA" id="ARBA00004651"/>
    </source>
</evidence>
<accession>A0ABT1NJ27</accession>
<protein>
    <submittedName>
        <fullName evidence="3">MFS transporter</fullName>
    </submittedName>
</protein>
<feature type="transmembrane region" description="Helical" evidence="2">
    <location>
        <begin position="75"/>
        <end position="92"/>
    </location>
</feature>
<feature type="transmembrane region" description="Helical" evidence="2">
    <location>
        <begin position="195"/>
        <end position="214"/>
    </location>
</feature>
<reference evidence="3 4" key="1">
    <citation type="submission" date="2021-10" db="EMBL/GenBank/DDBJ databases">
        <title>Lutispora strain m25 sp. nov., a thermophilic, non-spore-forming bacterium isolated from a lab-scale methanogenic bioreactor digesting anaerobic sludge.</title>
        <authorList>
            <person name="El Houari A."/>
            <person name="Mcdonald J."/>
        </authorList>
    </citation>
    <scope>NUCLEOTIDE SEQUENCE [LARGE SCALE GENOMIC DNA]</scope>
    <source>
        <strain evidence="4">m25</strain>
    </source>
</reference>
<sequence>MQDRFEKRYHDNCVIYIVIYAFIGMMTGLIFDALITFLMAVSPDIAKSMASYMGVATFAASSITILAPKTGYKKIIIFAAIITSASLAAISYVQNQWFISACLFLLMTGITLFDVILSPYIATYTAATSRTSFLTKASCASVLGTIIGTFAGGPMIVFLFSRKLNIPYNAAKILTQDISSFSFGYYSGYIDAHRIVMMVFAAASTLILIPAFSIKESVGDHDASHSKEKQSSGLPELLNKYVVLFLIYTILSRFAASLIAPYVSVYLTKIGINRAAVSMLATLQYLSALVFMASSGKLVKKIGQIYATAALCLASVPFMLILAKGHSFGSQAGFIVGTALFFRAGLANASVPIVNSLAMELVPKKSWALYASLVFMMQSTAQIFAGLFTKLYLFNNSGGYADAYYYAAIIYIAAHGMLLIVFSKKYNCAERAGCNQKHISSTTGQ</sequence>
<dbReference type="SUPFAM" id="SSF103473">
    <property type="entry name" value="MFS general substrate transporter"/>
    <property type="match status" value="1"/>
</dbReference>
<dbReference type="PANTHER" id="PTHR23520">
    <property type="entry name" value="TRANSPORTER, PUTATIVE (AFU_ORTHOLOGUE AFUA_3G04000)-RELATED"/>
    <property type="match status" value="1"/>
</dbReference>
<dbReference type="Gene3D" id="1.20.1250.20">
    <property type="entry name" value="MFS general substrate transporter like domains"/>
    <property type="match status" value="2"/>
</dbReference>
<keyword evidence="4" id="KW-1185">Reference proteome</keyword>
<comment type="caution">
    <text evidence="3">The sequence shown here is derived from an EMBL/GenBank/DDBJ whole genome shotgun (WGS) entry which is preliminary data.</text>
</comment>
<organism evidence="3 4">
    <name type="scientific">Lutispora saccharofermentans</name>
    <dbReference type="NCBI Taxonomy" id="3024236"/>
    <lineage>
        <taxon>Bacteria</taxon>
        <taxon>Bacillati</taxon>
        <taxon>Bacillota</taxon>
        <taxon>Clostridia</taxon>
        <taxon>Lutisporales</taxon>
        <taxon>Lutisporaceae</taxon>
        <taxon>Lutispora</taxon>
    </lineage>
</organism>
<dbReference type="Proteomes" id="UP001651880">
    <property type="component" value="Unassembled WGS sequence"/>
</dbReference>
<comment type="subcellular location">
    <subcellularLocation>
        <location evidence="1">Cell membrane</location>
        <topology evidence="1">Multi-pass membrane protein</topology>
    </subcellularLocation>
</comment>
<keyword evidence="2" id="KW-0472">Membrane</keyword>
<evidence type="ECO:0000313" key="3">
    <source>
        <dbReference type="EMBL" id="MCQ1531223.1"/>
    </source>
</evidence>
<dbReference type="RefSeq" id="WP_255228748.1">
    <property type="nucleotide sequence ID" value="NZ_JAJEKE010000019.1"/>
</dbReference>
<feature type="transmembrane region" description="Helical" evidence="2">
    <location>
        <begin position="275"/>
        <end position="293"/>
    </location>
</feature>
<feature type="transmembrane region" description="Helical" evidence="2">
    <location>
        <begin position="133"/>
        <end position="160"/>
    </location>
</feature>
<feature type="transmembrane region" description="Helical" evidence="2">
    <location>
        <begin position="49"/>
        <end position="68"/>
    </location>
</feature>
<dbReference type="EMBL" id="JAJEKE010000019">
    <property type="protein sequence ID" value="MCQ1531223.1"/>
    <property type="molecule type" value="Genomic_DNA"/>
</dbReference>
<gene>
    <name evidence="3" type="ORF">LJD61_16985</name>
</gene>
<evidence type="ECO:0000313" key="4">
    <source>
        <dbReference type="Proteomes" id="UP001651880"/>
    </source>
</evidence>
<feature type="transmembrane region" description="Helical" evidence="2">
    <location>
        <begin position="403"/>
        <end position="422"/>
    </location>
</feature>
<feature type="transmembrane region" description="Helical" evidence="2">
    <location>
        <begin position="12"/>
        <end position="37"/>
    </location>
</feature>
<feature type="transmembrane region" description="Helical" evidence="2">
    <location>
        <begin position="367"/>
        <end position="388"/>
    </location>
</feature>
<dbReference type="Pfam" id="PF07690">
    <property type="entry name" value="MFS_1"/>
    <property type="match status" value="1"/>
</dbReference>